<dbReference type="Proteomes" id="UP001528912">
    <property type="component" value="Unassembled WGS sequence"/>
</dbReference>
<evidence type="ECO:0000313" key="2">
    <source>
        <dbReference type="Proteomes" id="UP001528912"/>
    </source>
</evidence>
<keyword evidence="2" id="KW-1185">Reference proteome</keyword>
<reference evidence="1 2" key="1">
    <citation type="submission" date="2023-03" db="EMBL/GenBank/DDBJ databases">
        <title>YIM 133296 draft genome.</title>
        <authorList>
            <person name="Xiong L."/>
        </authorList>
    </citation>
    <scope>NUCLEOTIDE SEQUENCE [LARGE SCALE GENOMIC DNA]</scope>
    <source>
        <strain evidence="1 2">YIM 133296</strain>
    </source>
</reference>
<name>A0ABT6C712_9MICO</name>
<comment type="caution">
    <text evidence="1">The sequence shown here is derived from an EMBL/GenBank/DDBJ whole genome shotgun (WGS) entry which is preliminary data.</text>
</comment>
<accession>A0ABT6C712</accession>
<evidence type="ECO:0000313" key="1">
    <source>
        <dbReference type="EMBL" id="MDF8263051.1"/>
    </source>
</evidence>
<evidence type="ECO:0008006" key="3">
    <source>
        <dbReference type="Google" id="ProtNLM"/>
    </source>
</evidence>
<organism evidence="1 2">
    <name type="scientific">Luteipulveratus flavus</name>
    <dbReference type="NCBI Taxonomy" id="3031728"/>
    <lineage>
        <taxon>Bacteria</taxon>
        <taxon>Bacillati</taxon>
        <taxon>Actinomycetota</taxon>
        <taxon>Actinomycetes</taxon>
        <taxon>Micrococcales</taxon>
        <taxon>Dermacoccaceae</taxon>
        <taxon>Luteipulveratus</taxon>
    </lineage>
</organism>
<gene>
    <name evidence="1" type="ORF">P4R38_02175</name>
</gene>
<protein>
    <recommendedName>
        <fullName evidence="3">Transcriptional regulator, AbiEi antitoxin, Type IV TA system</fullName>
    </recommendedName>
</protein>
<sequence>MSRSRQFEPHMLVTSRSLRDVSQEPRVLRDEQGDRTWTMVRHGVCIRSSDWTSLGTDDRHRAFVHACALMARSGLPVFSHYSAAAVWGIPVADPWPRKVHVLVRDSTRASRSGLVIRREDEECAYVERDGLRVTPPARTVLDLTRDTGLLNGLVAADHAVRHGLCTRRELVAEVERVAPGTPGRSDCGHLVELVDPVSASPGESLSRGQMFLLRFPRPRLQVPHHDGQGLIGYVDFQWEGVVGEFDGASKYGTDFAQTPEEMQETLVREKVREDRLRATGTRVARWLWDDAFVGVGMARALHAQGVRQSPRRIWVEGVNVSA</sequence>
<proteinExistence type="predicted"/>
<dbReference type="RefSeq" id="WP_277190854.1">
    <property type="nucleotide sequence ID" value="NZ_JAROAV010000008.1"/>
</dbReference>
<dbReference type="EMBL" id="JAROAV010000008">
    <property type="protein sequence ID" value="MDF8263051.1"/>
    <property type="molecule type" value="Genomic_DNA"/>
</dbReference>